<evidence type="ECO:0000313" key="5">
    <source>
        <dbReference type="Proteomes" id="UP000272015"/>
    </source>
</evidence>
<evidence type="ECO:0000256" key="1">
    <source>
        <dbReference type="ARBA" id="ARBA00007118"/>
    </source>
</evidence>
<dbReference type="AlphaFoldDB" id="A0A3A5MHH7"/>
<dbReference type="Pfam" id="PF00881">
    <property type="entry name" value="Nitroreductase"/>
    <property type="match status" value="1"/>
</dbReference>
<dbReference type="InterPro" id="IPR029479">
    <property type="entry name" value="Nitroreductase"/>
</dbReference>
<dbReference type="OrthoDB" id="9802510at2"/>
<name>A0A3A5MHH7_9MICO</name>
<proteinExistence type="inferred from homology"/>
<dbReference type="RefSeq" id="WP_119973140.1">
    <property type="nucleotide sequence ID" value="NZ_JBHSQA010000006.1"/>
</dbReference>
<organism evidence="4 5">
    <name type="scientific">Cryobacterium melibiosiphilum</name>
    <dbReference type="NCBI Taxonomy" id="995039"/>
    <lineage>
        <taxon>Bacteria</taxon>
        <taxon>Bacillati</taxon>
        <taxon>Actinomycetota</taxon>
        <taxon>Actinomycetes</taxon>
        <taxon>Micrococcales</taxon>
        <taxon>Microbacteriaceae</taxon>
        <taxon>Cryobacterium</taxon>
    </lineage>
</organism>
<dbReference type="EMBL" id="QZVS01000070">
    <property type="protein sequence ID" value="RJT89640.1"/>
    <property type="molecule type" value="Genomic_DNA"/>
</dbReference>
<keyword evidence="2" id="KW-0560">Oxidoreductase</keyword>
<comment type="similarity">
    <text evidence="1">Belongs to the nitroreductase family.</text>
</comment>
<accession>A0A3A5MHH7</accession>
<dbReference type="PANTHER" id="PTHR43673:SF10">
    <property type="entry name" value="NADH DEHYDROGENASE_NAD(P)H NITROREDUCTASE XCC3605-RELATED"/>
    <property type="match status" value="1"/>
</dbReference>
<dbReference type="Proteomes" id="UP000272015">
    <property type="component" value="Unassembled WGS sequence"/>
</dbReference>
<keyword evidence="5" id="KW-1185">Reference proteome</keyword>
<dbReference type="SUPFAM" id="SSF55469">
    <property type="entry name" value="FMN-dependent nitroreductase-like"/>
    <property type="match status" value="1"/>
</dbReference>
<dbReference type="PANTHER" id="PTHR43673">
    <property type="entry name" value="NAD(P)H NITROREDUCTASE YDGI-RELATED"/>
    <property type="match status" value="1"/>
</dbReference>
<sequence>MTLTTSTRNAVTDAPLLSPLAERWSPRGYNKTAVIDEATLTTVLEAARWAPSASNMQPARFIVARRGTASFTTINDALMGFNQVWADSASVLIANITQLNLPAKPDAEPGAEPAENPWARYDLGQAVAHLSIQAQHLGLHTHQMGGIDGPAIAAAFDLAADQVVVTVTALGVLGELAELAPELREREIAPRVRKPLAELLLVND</sequence>
<dbReference type="InterPro" id="IPR000415">
    <property type="entry name" value="Nitroreductase-like"/>
</dbReference>
<evidence type="ECO:0000313" key="4">
    <source>
        <dbReference type="EMBL" id="RJT89640.1"/>
    </source>
</evidence>
<reference evidence="4 5" key="1">
    <citation type="submission" date="2018-09" db="EMBL/GenBank/DDBJ databases">
        <title>Novel species of Cryobacterium.</title>
        <authorList>
            <person name="Liu Q."/>
            <person name="Xin Y.-H."/>
        </authorList>
    </citation>
    <scope>NUCLEOTIDE SEQUENCE [LARGE SCALE GENOMIC DNA]</scope>
    <source>
        <strain evidence="4 5">Hh39</strain>
    </source>
</reference>
<feature type="domain" description="Nitroreductase" evidence="3">
    <location>
        <begin position="21"/>
        <end position="171"/>
    </location>
</feature>
<dbReference type="CDD" id="cd02138">
    <property type="entry name" value="TdsD-like"/>
    <property type="match status" value="1"/>
</dbReference>
<comment type="caution">
    <text evidence="4">The sequence shown here is derived from an EMBL/GenBank/DDBJ whole genome shotgun (WGS) entry which is preliminary data.</text>
</comment>
<protein>
    <submittedName>
        <fullName evidence="4">Nitroreductase</fullName>
    </submittedName>
</protein>
<gene>
    <name evidence="4" type="ORF">D6T64_06005</name>
</gene>
<dbReference type="Gene3D" id="3.40.109.10">
    <property type="entry name" value="NADH Oxidase"/>
    <property type="match status" value="1"/>
</dbReference>
<dbReference type="GO" id="GO:0016491">
    <property type="term" value="F:oxidoreductase activity"/>
    <property type="evidence" value="ECO:0007669"/>
    <property type="project" value="UniProtKB-KW"/>
</dbReference>
<evidence type="ECO:0000259" key="3">
    <source>
        <dbReference type="Pfam" id="PF00881"/>
    </source>
</evidence>
<evidence type="ECO:0000256" key="2">
    <source>
        <dbReference type="ARBA" id="ARBA00023002"/>
    </source>
</evidence>